<gene>
    <name evidence="2" type="ORF">Mal4_45090</name>
</gene>
<dbReference type="AlphaFoldDB" id="A0A517ZCC6"/>
<dbReference type="KEGG" id="mri:Mal4_45090"/>
<dbReference type="Proteomes" id="UP000320496">
    <property type="component" value="Chromosome"/>
</dbReference>
<dbReference type="EMBL" id="CP036275">
    <property type="protein sequence ID" value="QDU40154.1"/>
    <property type="molecule type" value="Genomic_DNA"/>
</dbReference>
<organism evidence="2 3">
    <name type="scientific">Maioricimonas rarisocia</name>
    <dbReference type="NCBI Taxonomy" id="2528026"/>
    <lineage>
        <taxon>Bacteria</taxon>
        <taxon>Pseudomonadati</taxon>
        <taxon>Planctomycetota</taxon>
        <taxon>Planctomycetia</taxon>
        <taxon>Planctomycetales</taxon>
        <taxon>Planctomycetaceae</taxon>
        <taxon>Maioricimonas</taxon>
    </lineage>
</organism>
<feature type="domain" description="Regulator of ribonuclease activity B" evidence="1">
    <location>
        <begin position="9"/>
        <end position="113"/>
    </location>
</feature>
<dbReference type="Gene3D" id="3.30.70.970">
    <property type="entry name" value="RraB-like"/>
    <property type="match status" value="1"/>
</dbReference>
<dbReference type="RefSeq" id="WP_197443689.1">
    <property type="nucleotide sequence ID" value="NZ_CP036275.1"/>
</dbReference>
<dbReference type="Pfam" id="PF06877">
    <property type="entry name" value="RraB"/>
    <property type="match status" value="1"/>
</dbReference>
<proteinExistence type="predicted"/>
<name>A0A517ZCC6_9PLAN</name>
<keyword evidence="3" id="KW-1185">Reference proteome</keyword>
<dbReference type="SUPFAM" id="SSF89946">
    <property type="entry name" value="Hypothetical protein VC0424"/>
    <property type="match status" value="1"/>
</dbReference>
<protein>
    <recommendedName>
        <fullName evidence="1">Regulator of ribonuclease activity B domain-containing protein</fullName>
    </recommendedName>
</protein>
<reference evidence="2 3" key="1">
    <citation type="submission" date="2019-02" db="EMBL/GenBank/DDBJ databases">
        <title>Deep-cultivation of Planctomycetes and their phenomic and genomic characterization uncovers novel biology.</title>
        <authorList>
            <person name="Wiegand S."/>
            <person name="Jogler M."/>
            <person name="Boedeker C."/>
            <person name="Pinto D."/>
            <person name="Vollmers J."/>
            <person name="Rivas-Marin E."/>
            <person name="Kohn T."/>
            <person name="Peeters S.H."/>
            <person name="Heuer A."/>
            <person name="Rast P."/>
            <person name="Oberbeckmann S."/>
            <person name="Bunk B."/>
            <person name="Jeske O."/>
            <person name="Meyerdierks A."/>
            <person name="Storesund J.E."/>
            <person name="Kallscheuer N."/>
            <person name="Luecker S."/>
            <person name="Lage O.M."/>
            <person name="Pohl T."/>
            <person name="Merkel B.J."/>
            <person name="Hornburger P."/>
            <person name="Mueller R.-W."/>
            <person name="Bruemmer F."/>
            <person name="Labrenz M."/>
            <person name="Spormann A.M."/>
            <person name="Op den Camp H."/>
            <person name="Overmann J."/>
            <person name="Amann R."/>
            <person name="Jetten M.S.M."/>
            <person name="Mascher T."/>
            <person name="Medema M.H."/>
            <person name="Devos D.P."/>
            <person name="Kaster A.-K."/>
            <person name="Ovreas L."/>
            <person name="Rohde M."/>
            <person name="Galperin M.Y."/>
            <person name="Jogler C."/>
        </authorList>
    </citation>
    <scope>NUCLEOTIDE SEQUENCE [LARGE SCALE GENOMIC DNA]</scope>
    <source>
        <strain evidence="2 3">Mal4</strain>
    </source>
</reference>
<evidence type="ECO:0000313" key="2">
    <source>
        <dbReference type="EMBL" id="QDU40154.1"/>
    </source>
</evidence>
<dbReference type="InterPro" id="IPR036701">
    <property type="entry name" value="RraB-like_sf"/>
</dbReference>
<evidence type="ECO:0000313" key="3">
    <source>
        <dbReference type="Proteomes" id="UP000320496"/>
    </source>
</evidence>
<dbReference type="InterPro" id="IPR009671">
    <property type="entry name" value="RraB_dom"/>
</dbReference>
<accession>A0A517ZCC6</accession>
<evidence type="ECO:0000259" key="1">
    <source>
        <dbReference type="Pfam" id="PF06877"/>
    </source>
</evidence>
<sequence>MTEPDIPREELEAMFEAIRENTEWDLDGDLLWGYFFTHSDRETLEKAAEALEADGYELVQIFEAEEDGKGLGEFFLHVERVETHSVDSLHKRNVALTEFADQLGLESYDGMDVGPVEYEEDED</sequence>